<accession>A0A3A4AZV3</accession>
<name>A0A3A4AZV3_9ACTN</name>
<dbReference type="PANTHER" id="PTHR30024:SF42">
    <property type="entry name" value="ALIPHATIC SULFONATES-BINDING PROTEIN-RELATED"/>
    <property type="match status" value="1"/>
</dbReference>
<feature type="domain" description="SsuA/THI5-like" evidence="1">
    <location>
        <begin position="35"/>
        <end position="236"/>
    </location>
</feature>
<dbReference type="PANTHER" id="PTHR30024">
    <property type="entry name" value="ALIPHATIC SULFONATES-BINDING PROTEIN-RELATED"/>
    <property type="match status" value="1"/>
</dbReference>
<dbReference type="AlphaFoldDB" id="A0A3A4AZV3"/>
<comment type="caution">
    <text evidence="2">The sequence shown here is derived from an EMBL/GenBank/DDBJ whole genome shotgun (WGS) entry which is preliminary data.</text>
</comment>
<dbReference type="Gene3D" id="3.40.190.10">
    <property type="entry name" value="Periplasmic binding protein-like II"/>
    <property type="match status" value="2"/>
</dbReference>
<evidence type="ECO:0000313" key="3">
    <source>
        <dbReference type="Proteomes" id="UP000265768"/>
    </source>
</evidence>
<dbReference type="Pfam" id="PF09084">
    <property type="entry name" value="NMT1"/>
    <property type="match status" value="1"/>
</dbReference>
<protein>
    <submittedName>
        <fullName evidence="2">ABC transporter substrate-binding protein</fullName>
    </submittedName>
</protein>
<dbReference type="InterPro" id="IPR015168">
    <property type="entry name" value="SsuA/THI5"/>
</dbReference>
<gene>
    <name evidence="2" type="ORF">D5H75_03405</name>
</gene>
<dbReference type="SUPFAM" id="SSF53850">
    <property type="entry name" value="Periplasmic binding protein-like II"/>
    <property type="match status" value="1"/>
</dbReference>
<reference evidence="2 3" key="1">
    <citation type="submission" date="2018-09" db="EMBL/GenBank/DDBJ databases">
        <title>YIM 75507 draft genome.</title>
        <authorList>
            <person name="Tang S."/>
            <person name="Feng Y."/>
        </authorList>
    </citation>
    <scope>NUCLEOTIDE SEQUENCE [LARGE SCALE GENOMIC DNA]</scope>
    <source>
        <strain evidence="2 3">YIM 75507</strain>
    </source>
</reference>
<organism evidence="2 3">
    <name type="scientific">Bailinhaonella thermotolerans</name>
    <dbReference type="NCBI Taxonomy" id="1070861"/>
    <lineage>
        <taxon>Bacteria</taxon>
        <taxon>Bacillati</taxon>
        <taxon>Actinomycetota</taxon>
        <taxon>Actinomycetes</taxon>
        <taxon>Streptosporangiales</taxon>
        <taxon>Streptosporangiaceae</taxon>
        <taxon>Bailinhaonella</taxon>
    </lineage>
</organism>
<evidence type="ECO:0000313" key="2">
    <source>
        <dbReference type="EMBL" id="RJL36222.1"/>
    </source>
</evidence>
<sequence length="310" mass="32523">MLGATAGCGAGAPGAEPTKKLRIAATGADSLPFMAILQVAIDKGWFEQQGLEVSIYSGSGGGSTLRVVATGDADMAITGNTSVVLAGQRAGSRIKVVAPWFQVNDFSWIGTKTVAKQRATLGFSSAGSTTELIVKALQRKMPGISSLGVGAEGDNWAAVKSGRIDAGWAMHPFITEKQDSDGAKTVVTARDEIGDFPADLVAVNSDYAERNRANLTGFFTVVDKMFGYVRDDPGKAAADIAPLLKVTPEIMKKALEDTPDLDKAYSLKVDPAALKNLSDLMVAAGQITKPIDWGTLLDQSYLPAGDRAKL</sequence>
<dbReference type="Proteomes" id="UP000265768">
    <property type="component" value="Unassembled WGS sequence"/>
</dbReference>
<keyword evidence="3" id="KW-1185">Reference proteome</keyword>
<evidence type="ECO:0000259" key="1">
    <source>
        <dbReference type="Pfam" id="PF09084"/>
    </source>
</evidence>
<dbReference type="OrthoDB" id="5348911at2"/>
<proteinExistence type="predicted"/>
<dbReference type="EMBL" id="QZEY01000001">
    <property type="protein sequence ID" value="RJL36222.1"/>
    <property type="molecule type" value="Genomic_DNA"/>
</dbReference>